<evidence type="ECO:0000313" key="1">
    <source>
        <dbReference type="EMBL" id="KAI4471380.1"/>
    </source>
</evidence>
<sequence>MSYPGRPPIVQGLAMAPGMAYMPMPGPPQPLMPAVMPIQHMVPIQVTTAPQIRAFPKLNPNREQLKQAQGPPVTVFVGNITEKAPDTMVRQILGTCGPVISWKRVKAFGFCELAGPDAGLRAVRLLHDLMVGEKRLVAKVDAKTKTVLDEYKAERRKKERGSSPLQDEPEEEEPLDEETQALDAVAVERIKQILTEYQEEMNNFELKKEEEVIEKRNKILDEADVEEEKRDLITREIGKFREIMKRQEEEKEVNRRKEKEVKKERSPSHSPSPRRREKEEKKRRHSRSRETRFKAQRCTDLTIFTFLADRGIETEVGNASERGNVKGNANVRENVSAKENSEKEKGSANENVRGKGKEIVKGMIKQKVRKIYSEKKEMEEEAKEKKKAERRAREKEALYQERLRNWEIRERRKAKEYEKEREKERIKEEEREREAKRLKEFLEDYDDERDDVKYYKGRELQKRIAERVKEAESDTRDRMKEKEEIEELKNKIFSGEFDDPNAEFERAKKEREEQYKPKLLIDVNLEQSKQKEREKERALERQHARERDRDREAERERDRLRAKEEREKFIVQQAAQELAAVEAEPIDSDSDMDDNHFSPPPPERDASMENEPAQVNYNEDKKSKKDKENGEKKSEESIKSQEEKRKHIKSLIEKIPTEKNALFAYQLDWSAIDNNLMEKKIRPWINKKIIEYIGEPEPTLVDFICSKVLAGSQPQVILEDVQMVLDEEAEVFVVKMWRLLIYEVEAKKLGLVK</sequence>
<keyword evidence="2" id="KW-1185">Reference proteome</keyword>
<reference evidence="1" key="1">
    <citation type="submission" date="2022-04" db="EMBL/GenBank/DDBJ databases">
        <title>Chromosome-scale genome assembly of Holotrichia oblita Faldermann.</title>
        <authorList>
            <person name="Rongchong L."/>
        </authorList>
    </citation>
    <scope>NUCLEOTIDE SEQUENCE</scope>
    <source>
        <strain evidence="1">81SQS9</strain>
    </source>
</reference>
<organism evidence="1 2">
    <name type="scientific">Holotrichia oblita</name>
    <name type="common">Chafer beetle</name>
    <dbReference type="NCBI Taxonomy" id="644536"/>
    <lineage>
        <taxon>Eukaryota</taxon>
        <taxon>Metazoa</taxon>
        <taxon>Ecdysozoa</taxon>
        <taxon>Arthropoda</taxon>
        <taxon>Hexapoda</taxon>
        <taxon>Insecta</taxon>
        <taxon>Pterygota</taxon>
        <taxon>Neoptera</taxon>
        <taxon>Endopterygota</taxon>
        <taxon>Coleoptera</taxon>
        <taxon>Polyphaga</taxon>
        <taxon>Scarabaeiformia</taxon>
        <taxon>Scarabaeidae</taxon>
        <taxon>Melolonthinae</taxon>
        <taxon>Holotrichia</taxon>
    </lineage>
</organism>
<name>A0ACB9TX22_HOLOL</name>
<proteinExistence type="predicted"/>
<dbReference type="Proteomes" id="UP001056778">
    <property type="component" value="Chromosome 1"/>
</dbReference>
<evidence type="ECO:0000313" key="2">
    <source>
        <dbReference type="Proteomes" id="UP001056778"/>
    </source>
</evidence>
<comment type="caution">
    <text evidence="1">The sequence shown here is derived from an EMBL/GenBank/DDBJ whole genome shotgun (WGS) entry which is preliminary data.</text>
</comment>
<gene>
    <name evidence="1" type="ORF">MML48_1g19839</name>
</gene>
<protein>
    <submittedName>
        <fullName evidence="1">Rbm25 protein</fullName>
    </submittedName>
</protein>
<accession>A0ACB9TX22</accession>
<dbReference type="EMBL" id="CM043015">
    <property type="protein sequence ID" value="KAI4471380.1"/>
    <property type="molecule type" value="Genomic_DNA"/>
</dbReference>